<name>A0A9W9A015_9AGAR</name>
<dbReference type="EMBL" id="JANVFS010000030">
    <property type="protein sequence ID" value="KAJ4471152.1"/>
    <property type="molecule type" value="Genomic_DNA"/>
</dbReference>
<organism evidence="1 2">
    <name type="scientific">Lentinula lateritia</name>
    <dbReference type="NCBI Taxonomy" id="40482"/>
    <lineage>
        <taxon>Eukaryota</taxon>
        <taxon>Fungi</taxon>
        <taxon>Dikarya</taxon>
        <taxon>Basidiomycota</taxon>
        <taxon>Agaricomycotina</taxon>
        <taxon>Agaricomycetes</taxon>
        <taxon>Agaricomycetidae</taxon>
        <taxon>Agaricales</taxon>
        <taxon>Marasmiineae</taxon>
        <taxon>Omphalotaceae</taxon>
        <taxon>Lentinula</taxon>
    </lineage>
</organism>
<gene>
    <name evidence="1" type="ORF">C8J55DRAFT_522074</name>
</gene>
<accession>A0A9W9A015</accession>
<dbReference type="AlphaFoldDB" id="A0A9W9A015"/>
<sequence>MTIKQGFHPFYRLLYHIRLRQQQLRTYHIHHSMELLPHISLVPQDTNIRQKQPHNLLYTHTYLNTVTYHHHDTSWRALSSTFPAGQCSQLLSRS</sequence>
<proteinExistence type="predicted"/>
<protein>
    <submittedName>
        <fullName evidence="1">Uncharacterized protein</fullName>
    </submittedName>
</protein>
<reference evidence="1" key="2">
    <citation type="journal article" date="2023" name="Proc. Natl. Acad. Sci. U.S.A.">
        <title>A global phylogenomic analysis of the shiitake genus Lentinula.</title>
        <authorList>
            <person name="Sierra-Patev S."/>
            <person name="Min B."/>
            <person name="Naranjo-Ortiz M."/>
            <person name="Looney B."/>
            <person name="Konkel Z."/>
            <person name="Slot J.C."/>
            <person name="Sakamoto Y."/>
            <person name="Steenwyk J.L."/>
            <person name="Rokas A."/>
            <person name="Carro J."/>
            <person name="Camarero S."/>
            <person name="Ferreira P."/>
            <person name="Molpeceres G."/>
            <person name="Ruiz-Duenas F.J."/>
            <person name="Serrano A."/>
            <person name="Henrissat B."/>
            <person name="Drula E."/>
            <person name="Hughes K.W."/>
            <person name="Mata J.L."/>
            <person name="Ishikawa N.K."/>
            <person name="Vargas-Isla R."/>
            <person name="Ushijima S."/>
            <person name="Smith C.A."/>
            <person name="Donoghue J."/>
            <person name="Ahrendt S."/>
            <person name="Andreopoulos W."/>
            <person name="He G."/>
            <person name="LaButti K."/>
            <person name="Lipzen A."/>
            <person name="Ng V."/>
            <person name="Riley R."/>
            <person name="Sandor L."/>
            <person name="Barry K."/>
            <person name="Martinez A.T."/>
            <person name="Xiao Y."/>
            <person name="Gibbons J.G."/>
            <person name="Terashima K."/>
            <person name="Grigoriev I.V."/>
            <person name="Hibbett D."/>
        </authorList>
    </citation>
    <scope>NUCLEOTIDE SEQUENCE</scope>
    <source>
        <strain evidence="1">Sp2 HRB7682 ss15</strain>
    </source>
</reference>
<evidence type="ECO:0000313" key="1">
    <source>
        <dbReference type="EMBL" id="KAJ4471152.1"/>
    </source>
</evidence>
<reference evidence="1" key="1">
    <citation type="submission" date="2022-08" db="EMBL/GenBank/DDBJ databases">
        <authorList>
            <consortium name="DOE Joint Genome Institute"/>
            <person name="Min B."/>
            <person name="Riley R."/>
            <person name="Sierra-Patev S."/>
            <person name="Naranjo-Ortiz M."/>
            <person name="Looney B."/>
            <person name="Konkel Z."/>
            <person name="Slot J.C."/>
            <person name="Sakamoto Y."/>
            <person name="Steenwyk J.L."/>
            <person name="Rokas A."/>
            <person name="Carro J."/>
            <person name="Camarero S."/>
            <person name="Ferreira P."/>
            <person name="Molpeceres G."/>
            <person name="Ruiz-Duenas F.J."/>
            <person name="Serrano A."/>
            <person name="Henrissat B."/>
            <person name="Drula E."/>
            <person name="Hughes K.W."/>
            <person name="Mata J.L."/>
            <person name="Ishikawa N.K."/>
            <person name="Vargas-Isla R."/>
            <person name="Ushijima S."/>
            <person name="Smith C.A."/>
            <person name="Ahrendt S."/>
            <person name="Andreopoulos W."/>
            <person name="He G."/>
            <person name="Labutti K."/>
            <person name="Lipzen A."/>
            <person name="Ng V."/>
            <person name="Sandor L."/>
            <person name="Barry K."/>
            <person name="Martinez A.T."/>
            <person name="Xiao Y."/>
            <person name="Gibbons J.G."/>
            <person name="Terashima K."/>
            <person name="Hibbett D.S."/>
            <person name="Grigoriev I.V."/>
        </authorList>
    </citation>
    <scope>NUCLEOTIDE SEQUENCE</scope>
    <source>
        <strain evidence="1">Sp2 HRB7682 ss15</strain>
    </source>
</reference>
<dbReference type="Proteomes" id="UP001150238">
    <property type="component" value="Unassembled WGS sequence"/>
</dbReference>
<comment type="caution">
    <text evidence="1">The sequence shown here is derived from an EMBL/GenBank/DDBJ whole genome shotgun (WGS) entry which is preliminary data.</text>
</comment>
<evidence type="ECO:0000313" key="2">
    <source>
        <dbReference type="Proteomes" id="UP001150238"/>
    </source>
</evidence>